<sequence>MGTNSTVELLNSLSKGRDGTNSVRHLNVCCGNVNSRLVSLTWRKTDQSIESHP</sequence>
<proteinExistence type="predicted"/>
<dbReference type="Proteomes" id="UP000004810">
    <property type="component" value="Unassembled WGS sequence"/>
</dbReference>
<evidence type="ECO:0000313" key="2">
    <source>
        <dbReference type="Proteomes" id="UP000004810"/>
    </source>
</evidence>
<dbReference type="EMBL" id="ADBV01020302">
    <property type="protein sequence ID" value="EJW70869.1"/>
    <property type="molecule type" value="Genomic_DNA"/>
</dbReference>
<protein>
    <submittedName>
        <fullName evidence="1">Uncharacterized protein</fullName>
    </submittedName>
</protein>
<dbReference type="AlphaFoldDB" id="J9E684"/>
<name>J9E684_WUCBA</name>
<organism evidence="1 2">
    <name type="scientific">Wuchereria bancrofti</name>
    <dbReference type="NCBI Taxonomy" id="6293"/>
    <lineage>
        <taxon>Eukaryota</taxon>
        <taxon>Metazoa</taxon>
        <taxon>Ecdysozoa</taxon>
        <taxon>Nematoda</taxon>
        <taxon>Chromadorea</taxon>
        <taxon>Rhabditida</taxon>
        <taxon>Spirurina</taxon>
        <taxon>Spiruromorpha</taxon>
        <taxon>Filarioidea</taxon>
        <taxon>Onchocercidae</taxon>
        <taxon>Wuchereria</taxon>
    </lineage>
</organism>
<accession>J9E684</accession>
<evidence type="ECO:0000313" key="1">
    <source>
        <dbReference type="EMBL" id="EJW70869.1"/>
    </source>
</evidence>
<gene>
    <name evidence="1" type="ORF">WUBG_18222</name>
</gene>
<comment type="caution">
    <text evidence="1">The sequence shown here is derived from an EMBL/GenBank/DDBJ whole genome shotgun (WGS) entry which is preliminary data.</text>
</comment>
<reference evidence="2" key="1">
    <citation type="submission" date="2012-08" db="EMBL/GenBank/DDBJ databases">
        <title>The Genome Sequence of Wuchereria bancrofti.</title>
        <authorList>
            <person name="Nutman T.B."/>
            <person name="Fink D.L."/>
            <person name="Russ C."/>
            <person name="Young S."/>
            <person name="Zeng Q."/>
            <person name="Koehrsen M."/>
            <person name="Alvarado L."/>
            <person name="Berlin A."/>
            <person name="Chapman S.B."/>
            <person name="Chen Z."/>
            <person name="Freedman E."/>
            <person name="Gellesch M."/>
            <person name="Goldberg J."/>
            <person name="Griggs A."/>
            <person name="Gujja S."/>
            <person name="Heilman E.R."/>
            <person name="Heiman D."/>
            <person name="Hepburn T."/>
            <person name="Howarth C."/>
            <person name="Jen D."/>
            <person name="Larson L."/>
            <person name="Lewis B."/>
            <person name="Mehta T."/>
            <person name="Park D."/>
            <person name="Pearson M."/>
            <person name="Roberts A."/>
            <person name="Saif S."/>
            <person name="Shea T."/>
            <person name="Shenoy N."/>
            <person name="Sisk P."/>
            <person name="Stolte C."/>
            <person name="Sykes S."/>
            <person name="Walk T."/>
            <person name="White J."/>
            <person name="Yandava C."/>
            <person name="Haas B."/>
            <person name="Henn M.R."/>
            <person name="Nusbaum C."/>
            <person name="Birren B."/>
        </authorList>
    </citation>
    <scope>NUCLEOTIDE SEQUENCE [LARGE SCALE GENOMIC DNA]</scope>
    <source>
        <strain evidence="2">NA</strain>
    </source>
</reference>